<dbReference type="EMBL" id="CADCTY010002180">
    <property type="protein sequence ID" value="CAA9409478.1"/>
    <property type="molecule type" value="Genomic_DNA"/>
</dbReference>
<organism evidence="1">
    <name type="scientific">uncultured Leptolyngbya sp</name>
    <dbReference type="NCBI Taxonomy" id="332963"/>
    <lineage>
        <taxon>Bacteria</taxon>
        <taxon>Bacillati</taxon>
        <taxon>Cyanobacteriota</taxon>
        <taxon>Cyanophyceae</taxon>
        <taxon>Leptolyngbyales</taxon>
        <taxon>Leptolyngbyaceae</taxon>
        <taxon>Leptolyngbya group</taxon>
        <taxon>Leptolyngbya</taxon>
        <taxon>environmental samples</taxon>
    </lineage>
</organism>
<sequence>QLPLRPSQWRCCSGCSDGSCDSRL</sequence>
<evidence type="ECO:0000313" key="1">
    <source>
        <dbReference type="EMBL" id="CAA9409478.1"/>
    </source>
</evidence>
<gene>
    <name evidence="1" type="ORF">AVDCRST_MAG94-6345</name>
</gene>
<accession>A0A6J4PD44</accession>
<name>A0A6J4PD44_9CYAN</name>
<dbReference type="AlphaFoldDB" id="A0A6J4PD44"/>
<protein>
    <submittedName>
        <fullName evidence="1">Photosystem II protein D1 (PsbA)</fullName>
    </submittedName>
</protein>
<feature type="non-terminal residue" evidence="1">
    <location>
        <position position="1"/>
    </location>
</feature>
<proteinExistence type="predicted"/>
<reference evidence="1" key="1">
    <citation type="submission" date="2020-02" db="EMBL/GenBank/DDBJ databases">
        <authorList>
            <person name="Meier V. D."/>
        </authorList>
    </citation>
    <scope>NUCLEOTIDE SEQUENCE</scope>
    <source>
        <strain evidence="1">AVDCRST_MAG94</strain>
    </source>
</reference>
<feature type="non-terminal residue" evidence="1">
    <location>
        <position position="24"/>
    </location>
</feature>